<dbReference type="InterPro" id="IPR006094">
    <property type="entry name" value="Oxid_FAD_bind_N"/>
</dbReference>
<dbReference type="Gene3D" id="3.30.465.10">
    <property type="match status" value="2"/>
</dbReference>
<evidence type="ECO:0000256" key="1">
    <source>
        <dbReference type="ARBA" id="ARBA00005466"/>
    </source>
</evidence>
<evidence type="ECO:0000256" key="4">
    <source>
        <dbReference type="ARBA" id="ARBA00023002"/>
    </source>
</evidence>
<dbReference type="EMBL" id="JARVKM010000054">
    <property type="protein sequence ID" value="KAK9773050.1"/>
    <property type="molecule type" value="Genomic_DNA"/>
</dbReference>
<evidence type="ECO:0000256" key="3">
    <source>
        <dbReference type="ARBA" id="ARBA00022827"/>
    </source>
</evidence>
<feature type="chain" id="PRO_5045640286" evidence="5">
    <location>
        <begin position="21"/>
        <end position="517"/>
    </location>
</feature>
<comment type="similarity">
    <text evidence="1">Belongs to the oxygen-dependent FAD-linked oxidoreductase family.</text>
</comment>
<keyword evidence="5" id="KW-0732">Signal</keyword>
<dbReference type="Proteomes" id="UP001465668">
    <property type="component" value="Unassembled WGS sequence"/>
</dbReference>
<dbReference type="PANTHER" id="PTHR42973:SF54">
    <property type="entry name" value="FAD-BINDING PCMH-TYPE DOMAIN-CONTAINING PROTEIN"/>
    <property type="match status" value="1"/>
</dbReference>
<feature type="signal peptide" evidence="5">
    <location>
        <begin position="1"/>
        <end position="20"/>
    </location>
</feature>
<feature type="domain" description="FAD-binding PCMH-type" evidence="6">
    <location>
        <begin position="65"/>
        <end position="280"/>
    </location>
</feature>
<dbReference type="InterPro" id="IPR036318">
    <property type="entry name" value="FAD-bd_PCMH-like_sf"/>
</dbReference>
<accession>A0ABR2XH89</accession>
<sequence length="517" mass="57607">MVIPVLFVLLAQAALLNVQAKSQLDRPVVLDPNCVSACDEITRLLPGHTHHHDAAKVPLWSLFQARASPACRVQPHSASQIAAILGVVREKQCRFAILGGGTAPFRGSSNVEGGVTIDLQLMNDVRLSYPNEIGNEGAAVHVGGGARWADVYTLLDPLNMSAVGTRNSMTGVVGSILGVLANGSVVMASEWANPDLFWALRGGGSNYGIVSRVTIDAFPQHPSLYKFRRWHTSSFDRVFQRLDSFARAMPLNMQMIATTLAWSARLGDFVTSERIVISQHQQADDSVDVVLGRETAVVERDEHKVQEKPLASDLTSILEEHSYSRTSLQMSQVMDHVNEAGYFNYFGSITIRSNPGLSQRIAVIFQEEVQNILDVAGVKAYIVYNPLTVDTMRQMKRRGGNTLGLDSEEPLIIINLNMHWSSEEEIPRMTSFIETLLARFTEVAKAFELHHPYIFLNHCFETQQAMLGYGRRTLEKLHKVREAFDPDGVFQRLQEAHHRLGPLLKEQDDPRFIKTEL</sequence>
<comment type="caution">
    <text evidence="7">The sequence shown here is derived from an EMBL/GenBank/DDBJ whole genome shotgun (WGS) entry which is preliminary data.</text>
</comment>
<evidence type="ECO:0000259" key="6">
    <source>
        <dbReference type="PROSITE" id="PS51387"/>
    </source>
</evidence>
<keyword evidence="4" id="KW-0560">Oxidoreductase</keyword>
<evidence type="ECO:0000313" key="7">
    <source>
        <dbReference type="EMBL" id="KAK9773050.1"/>
    </source>
</evidence>
<reference evidence="7 8" key="1">
    <citation type="submission" date="2024-02" db="EMBL/GenBank/DDBJ databases">
        <title>First draft genome assembly of two strains of Seiridium cardinale.</title>
        <authorList>
            <person name="Emiliani G."/>
            <person name="Scali E."/>
        </authorList>
    </citation>
    <scope>NUCLEOTIDE SEQUENCE [LARGE SCALE GENOMIC DNA]</scope>
    <source>
        <strain evidence="7 8">BM-138-000479</strain>
    </source>
</reference>
<keyword evidence="2" id="KW-0285">Flavoprotein</keyword>
<dbReference type="PANTHER" id="PTHR42973">
    <property type="entry name" value="BINDING OXIDOREDUCTASE, PUTATIVE (AFU_ORTHOLOGUE AFUA_1G17690)-RELATED"/>
    <property type="match status" value="1"/>
</dbReference>
<dbReference type="InterPro" id="IPR016169">
    <property type="entry name" value="FAD-bd_PCMH_sub2"/>
</dbReference>
<dbReference type="InterPro" id="IPR016166">
    <property type="entry name" value="FAD-bd_PCMH"/>
</dbReference>
<evidence type="ECO:0000256" key="2">
    <source>
        <dbReference type="ARBA" id="ARBA00022630"/>
    </source>
</evidence>
<organism evidence="7 8">
    <name type="scientific">Seiridium cardinale</name>
    <dbReference type="NCBI Taxonomy" id="138064"/>
    <lineage>
        <taxon>Eukaryota</taxon>
        <taxon>Fungi</taxon>
        <taxon>Dikarya</taxon>
        <taxon>Ascomycota</taxon>
        <taxon>Pezizomycotina</taxon>
        <taxon>Sordariomycetes</taxon>
        <taxon>Xylariomycetidae</taxon>
        <taxon>Amphisphaeriales</taxon>
        <taxon>Sporocadaceae</taxon>
        <taxon>Seiridium</taxon>
    </lineage>
</organism>
<name>A0ABR2XH89_9PEZI</name>
<evidence type="ECO:0000313" key="8">
    <source>
        <dbReference type="Proteomes" id="UP001465668"/>
    </source>
</evidence>
<evidence type="ECO:0000256" key="5">
    <source>
        <dbReference type="SAM" id="SignalP"/>
    </source>
</evidence>
<protein>
    <submittedName>
        <fullName evidence="7">Bifunctional solanapyrone synthase</fullName>
    </submittedName>
</protein>
<gene>
    <name evidence="7" type="ORF">SCAR479_10172</name>
</gene>
<dbReference type="InterPro" id="IPR050416">
    <property type="entry name" value="FAD-linked_Oxidoreductase"/>
</dbReference>
<dbReference type="Gene3D" id="3.40.462.20">
    <property type="match status" value="1"/>
</dbReference>
<proteinExistence type="inferred from homology"/>
<dbReference type="SUPFAM" id="SSF56176">
    <property type="entry name" value="FAD-binding/transporter-associated domain-like"/>
    <property type="match status" value="1"/>
</dbReference>
<keyword evidence="3" id="KW-0274">FAD</keyword>
<dbReference type="Pfam" id="PF01565">
    <property type="entry name" value="FAD_binding_4"/>
    <property type="match status" value="1"/>
</dbReference>
<keyword evidence="8" id="KW-1185">Reference proteome</keyword>
<dbReference type="PROSITE" id="PS51387">
    <property type="entry name" value="FAD_PCMH"/>
    <property type="match status" value="1"/>
</dbReference>